<organism evidence="2 3">
    <name type="scientific">Bos mutus</name>
    <name type="common">wild yak</name>
    <dbReference type="NCBI Taxonomy" id="72004"/>
    <lineage>
        <taxon>Eukaryota</taxon>
        <taxon>Metazoa</taxon>
        <taxon>Chordata</taxon>
        <taxon>Craniata</taxon>
        <taxon>Vertebrata</taxon>
        <taxon>Euteleostomi</taxon>
        <taxon>Mammalia</taxon>
        <taxon>Eutheria</taxon>
        <taxon>Laurasiatheria</taxon>
        <taxon>Artiodactyla</taxon>
        <taxon>Ruminantia</taxon>
        <taxon>Pecora</taxon>
        <taxon>Bovidae</taxon>
        <taxon>Bovinae</taxon>
        <taxon>Bos</taxon>
    </lineage>
</organism>
<feature type="compositionally biased region" description="Low complexity" evidence="1">
    <location>
        <begin position="121"/>
        <end position="130"/>
    </location>
</feature>
<dbReference type="EMBL" id="VBQZ03000017">
    <property type="protein sequence ID" value="MXQ83395.1"/>
    <property type="molecule type" value="Genomic_DNA"/>
</dbReference>
<accession>A0A6B0R0N9</accession>
<comment type="caution">
    <text evidence="2">The sequence shown here is derived from an EMBL/GenBank/DDBJ whole genome shotgun (WGS) entry which is preliminary data.</text>
</comment>
<dbReference type="Proteomes" id="UP000322234">
    <property type="component" value="Unassembled WGS sequence"/>
</dbReference>
<evidence type="ECO:0000256" key="1">
    <source>
        <dbReference type="SAM" id="MobiDB-lite"/>
    </source>
</evidence>
<reference evidence="2" key="1">
    <citation type="submission" date="2019-10" db="EMBL/GenBank/DDBJ databases">
        <title>The sequence and de novo assembly of the wild yak genome.</title>
        <authorList>
            <person name="Liu Y."/>
        </authorList>
    </citation>
    <scope>NUCLEOTIDE SEQUENCE [LARGE SCALE GENOMIC DNA]</scope>
    <source>
        <strain evidence="2">WY2019</strain>
    </source>
</reference>
<dbReference type="AlphaFoldDB" id="A0A6B0R0N9"/>
<feature type="compositionally biased region" description="Polar residues" evidence="1">
    <location>
        <begin position="137"/>
        <end position="153"/>
    </location>
</feature>
<proteinExistence type="predicted"/>
<evidence type="ECO:0000313" key="2">
    <source>
        <dbReference type="EMBL" id="MXQ83395.1"/>
    </source>
</evidence>
<feature type="region of interest" description="Disordered" evidence="1">
    <location>
        <begin position="109"/>
        <end position="153"/>
    </location>
</feature>
<name>A0A6B0R0N9_9CETA</name>
<gene>
    <name evidence="2" type="ORF">E5288_WYG014512</name>
</gene>
<keyword evidence="3" id="KW-1185">Reference proteome</keyword>
<sequence length="153" mass="16542">MLKRRAKSKFGFQVLPKAGSRREKTEDVQVAHNARSEACINISSLVLQEARITSGWRAGLPLLQFPSQVVIVVEKTLHPKTFSSGKSERGEVILICEIMPAQRTVSGGFPANKEVHGGSEGFSSTGTTRGKAGKGSAYSQDPLTSIQCQKARE</sequence>
<protein>
    <submittedName>
        <fullName evidence="2">Uncharacterized protein</fullName>
    </submittedName>
</protein>
<evidence type="ECO:0000313" key="3">
    <source>
        <dbReference type="Proteomes" id="UP000322234"/>
    </source>
</evidence>